<accession>A0A9I9DML6</accession>
<dbReference type="AlphaFoldDB" id="A0A9I9DML6"/>
<proteinExistence type="predicted"/>
<organism evidence="1">
    <name type="scientific">Cucumis melo</name>
    <name type="common">Muskmelon</name>
    <dbReference type="NCBI Taxonomy" id="3656"/>
    <lineage>
        <taxon>Eukaryota</taxon>
        <taxon>Viridiplantae</taxon>
        <taxon>Streptophyta</taxon>
        <taxon>Embryophyta</taxon>
        <taxon>Tracheophyta</taxon>
        <taxon>Spermatophyta</taxon>
        <taxon>Magnoliopsida</taxon>
        <taxon>eudicotyledons</taxon>
        <taxon>Gunneridae</taxon>
        <taxon>Pentapetalae</taxon>
        <taxon>rosids</taxon>
        <taxon>fabids</taxon>
        <taxon>Cucurbitales</taxon>
        <taxon>Cucurbitaceae</taxon>
        <taxon>Benincaseae</taxon>
        <taxon>Cucumis</taxon>
    </lineage>
</organism>
<name>A0A9I9DML6_CUCME</name>
<dbReference type="EnsemblPlants" id="MELO3C020411.2.1">
    <property type="protein sequence ID" value="MELO3C020411.2.1"/>
    <property type="gene ID" value="MELO3C020411.2"/>
</dbReference>
<sequence length="121" mass="13874">MINDQKVAAFQWQHVRRCSNGVQQQSNGSTFDGVSNSIQRRSNGSTFVGVPKVADSTAFSGVRWRSSVFFSVLRHSSAVVWVSCVLGDRMEVWRLRWSWVVRREIGGLGFFNKEIRFLFKK</sequence>
<dbReference type="Gramene" id="MELO3C020411.2.1">
    <property type="protein sequence ID" value="MELO3C020411.2.1"/>
    <property type="gene ID" value="MELO3C020411.2"/>
</dbReference>
<reference evidence="1" key="1">
    <citation type="submission" date="2023-03" db="UniProtKB">
        <authorList>
            <consortium name="EnsemblPlants"/>
        </authorList>
    </citation>
    <scope>IDENTIFICATION</scope>
</reference>
<protein>
    <submittedName>
        <fullName evidence="1">Uncharacterized protein</fullName>
    </submittedName>
</protein>
<evidence type="ECO:0000313" key="1">
    <source>
        <dbReference type="EnsemblPlants" id="MELO3C020411.2.1"/>
    </source>
</evidence>